<accession>A0A0F8YUG3</accession>
<comment type="caution">
    <text evidence="2">The sequence shown here is derived from an EMBL/GenBank/DDBJ whole genome shotgun (WGS) entry which is preliminary data.</text>
</comment>
<evidence type="ECO:0000256" key="1">
    <source>
        <dbReference type="SAM" id="MobiDB-lite"/>
    </source>
</evidence>
<proteinExistence type="predicted"/>
<organism evidence="2">
    <name type="scientific">marine sediment metagenome</name>
    <dbReference type="NCBI Taxonomy" id="412755"/>
    <lineage>
        <taxon>unclassified sequences</taxon>
        <taxon>metagenomes</taxon>
        <taxon>ecological metagenomes</taxon>
    </lineage>
</organism>
<name>A0A0F8YUG3_9ZZZZ</name>
<dbReference type="AlphaFoldDB" id="A0A0F8YUG3"/>
<evidence type="ECO:0000313" key="2">
    <source>
        <dbReference type="EMBL" id="KKK77400.1"/>
    </source>
</evidence>
<dbReference type="EMBL" id="LAZR01054974">
    <property type="protein sequence ID" value="KKK77400.1"/>
    <property type="molecule type" value="Genomic_DNA"/>
</dbReference>
<protein>
    <submittedName>
        <fullName evidence="2">Uncharacterized protein</fullName>
    </submittedName>
</protein>
<sequence length="112" mass="12178">MTILKEVPNRQVRGLMAERLTRGELPGLKEALKGLERVSKERESNKTKTVGERYIEAREKLATLPSSYISTEEIGSIVDKINEALNSKPEENKMSLGASGAEVSTAGAPPVP</sequence>
<feature type="non-terminal residue" evidence="2">
    <location>
        <position position="112"/>
    </location>
</feature>
<reference evidence="2" key="1">
    <citation type="journal article" date="2015" name="Nature">
        <title>Complex archaea that bridge the gap between prokaryotes and eukaryotes.</title>
        <authorList>
            <person name="Spang A."/>
            <person name="Saw J.H."/>
            <person name="Jorgensen S.L."/>
            <person name="Zaremba-Niedzwiedzka K."/>
            <person name="Martijn J."/>
            <person name="Lind A.E."/>
            <person name="van Eijk R."/>
            <person name="Schleper C."/>
            <person name="Guy L."/>
            <person name="Ettema T.J."/>
        </authorList>
    </citation>
    <scope>NUCLEOTIDE SEQUENCE</scope>
</reference>
<feature type="region of interest" description="Disordered" evidence="1">
    <location>
        <begin position="89"/>
        <end position="112"/>
    </location>
</feature>
<gene>
    <name evidence="2" type="ORF">LCGC14_2853990</name>
</gene>